<proteinExistence type="predicted"/>
<dbReference type="SUPFAM" id="SSF81296">
    <property type="entry name" value="E set domains"/>
    <property type="match status" value="1"/>
</dbReference>
<keyword evidence="3" id="KW-1185">Reference proteome</keyword>
<evidence type="ECO:0000259" key="1">
    <source>
        <dbReference type="Pfam" id="PF02221"/>
    </source>
</evidence>
<dbReference type="EMBL" id="MUJZ01057193">
    <property type="protein sequence ID" value="OTF72235.1"/>
    <property type="molecule type" value="Genomic_DNA"/>
</dbReference>
<dbReference type="Gene3D" id="2.60.40.770">
    <property type="match status" value="1"/>
</dbReference>
<dbReference type="InterPro" id="IPR014756">
    <property type="entry name" value="Ig_E-set"/>
</dbReference>
<evidence type="ECO:0000313" key="2">
    <source>
        <dbReference type="EMBL" id="OTF72235.1"/>
    </source>
</evidence>
<name>A0A1Y3AYL9_EURMA</name>
<gene>
    <name evidence="2" type="ORF">BLA29_007771</name>
</gene>
<dbReference type="Pfam" id="PF02221">
    <property type="entry name" value="E1_DerP2_DerF2"/>
    <property type="match status" value="1"/>
</dbReference>
<organism evidence="2 3">
    <name type="scientific">Euroglyphus maynei</name>
    <name type="common">Mayne's house dust mite</name>
    <dbReference type="NCBI Taxonomy" id="6958"/>
    <lineage>
        <taxon>Eukaryota</taxon>
        <taxon>Metazoa</taxon>
        <taxon>Ecdysozoa</taxon>
        <taxon>Arthropoda</taxon>
        <taxon>Chelicerata</taxon>
        <taxon>Arachnida</taxon>
        <taxon>Acari</taxon>
        <taxon>Acariformes</taxon>
        <taxon>Sarcoptiformes</taxon>
        <taxon>Astigmata</taxon>
        <taxon>Psoroptidia</taxon>
        <taxon>Analgoidea</taxon>
        <taxon>Pyroglyphidae</taxon>
        <taxon>Pyroglyphinae</taxon>
        <taxon>Euroglyphus</taxon>
    </lineage>
</organism>
<dbReference type="AlphaFoldDB" id="A0A1Y3AYL9"/>
<comment type="caution">
    <text evidence="2">The sequence shown here is derived from an EMBL/GenBank/DDBJ whole genome shotgun (WGS) entry which is preliminary data.</text>
</comment>
<dbReference type="OrthoDB" id="4937502at2759"/>
<dbReference type="Proteomes" id="UP000194236">
    <property type="component" value="Unassembled WGS sequence"/>
</dbReference>
<accession>A0A1Y3AYL9</accession>
<sequence length="106" mass="11674">MNLGFISDKAIDSVKVKIFGEVARVQVPFIISPEINLKLSNIIISEACGNYGFKCPLIVGHTNRFSLTLPIKPIYPAIPVTIQINLMAGDTKDKVVCVRFKARISN</sequence>
<dbReference type="InterPro" id="IPR003172">
    <property type="entry name" value="ML_dom"/>
</dbReference>
<feature type="domain" description="MD-2-related lipid-recognition" evidence="1">
    <location>
        <begin position="1"/>
        <end position="104"/>
    </location>
</feature>
<evidence type="ECO:0000313" key="3">
    <source>
        <dbReference type="Proteomes" id="UP000194236"/>
    </source>
</evidence>
<reference evidence="2 3" key="1">
    <citation type="submission" date="2017-03" db="EMBL/GenBank/DDBJ databases">
        <title>Genome Survey of Euroglyphus maynei.</title>
        <authorList>
            <person name="Arlian L.G."/>
            <person name="Morgan M.S."/>
            <person name="Rider S.D."/>
        </authorList>
    </citation>
    <scope>NUCLEOTIDE SEQUENCE [LARGE SCALE GENOMIC DNA]</scope>
    <source>
        <strain evidence="2">Arlian Lab</strain>
        <tissue evidence="2">Whole body</tissue>
    </source>
</reference>
<protein>
    <submittedName>
        <fullName evidence="2">Group 2/22 mite allergen-like protein (Lipid binding protein)</fullName>
    </submittedName>
</protein>